<sequence>MRNHQVLNFSVITGVLPGTSGNHPTADGGILKALRKMTASVCAFGVEQFHGLVERFFEFRAAHTGFDGDSLVIFAKRDNFVEVRAHIQ</sequence>
<gene>
    <name evidence="1" type="ORF">SDC9_186084</name>
</gene>
<name>A0A645HII6_9ZZZZ</name>
<organism evidence="1">
    <name type="scientific">bioreactor metagenome</name>
    <dbReference type="NCBI Taxonomy" id="1076179"/>
    <lineage>
        <taxon>unclassified sequences</taxon>
        <taxon>metagenomes</taxon>
        <taxon>ecological metagenomes</taxon>
    </lineage>
</organism>
<comment type="caution">
    <text evidence="1">The sequence shown here is derived from an EMBL/GenBank/DDBJ whole genome shotgun (WGS) entry which is preliminary data.</text>
</comment>
<reference evidence="1" key="1">
    <citation type="submission" date="2019-08" db="EMBL/GenBank/DDBJ databases">
        <authorList>
            <person name="Kucharzyk K."/>
            <person name="Murdoch R.W."/>
            <person name="Higgins S."/>
            <person name="Loffler F."/>
        </authorList>
    </citation>
    <scope>NUCLEOTIDE SEQUENCE</scope>
</reference>
<dbReference type="AlphaFoldDB" id="A0A645HII6"/>
<protein>
    <submittedName>
        <fullName evidence="1">Uncharacterized protein</fullName>
    </submittedName>
</protein>
<proteinExistence type="predicted"/>
<dbReference type="EMBL" id="VSSQ01093867">
    <property type="protein sequence ID" value="MPN38560.1"/>
    <property type="molecule type" value="Genomic_DNA"/>
</dbReference>
<accession>A0A645HII6</accession>
<evidence type="ECO:0000313" key="1">
    <source>
        <dbReference type="EMBL" id="MPN38560.1"/>
    </source>
</evidence>